<keyword evidence="12" id="KW-1185">Reference proteome</keyword>
<evidence type="ECO:0000256" key="6">
    <source>
        <dbReference type="ARBA" id="ARBA00022729"/>
    </source>
</evidence>
<dbReference type="AlphaFoldDB" id="A0A9Q1D7N8"/>
<dbReference type="OrthoDB" id="8872899at2759"/>
<dbReference type="Proteomes" id="UP001152803">
    <property type="component" value="Unassembled WGS sequence"/>
</dbReference>
<keyword evidence="3 9" id="KW-0145">Chemotaxis</keyword>
<evidence type="ECO:0000256" key="8">
    <source>
        <dbReference type="ARBA" id="ARBA00054901"/>
    </source>
</evidence>
<dbReference type="InterPro" id="IPR033899">
    <property type="entry name" value="CXC_Chemokine_domain"/>
</dbReference>
<dbReference type="GO" id="GO:0006955">
    <property type="term" value="P:immune response"/>
    <property type="evidence" value="ECO:0007669"/>
    <property type="project" value="InterPro"/>
</dbReference>
<dbReference type="InterPro" id="IPR039809">
    <property type="entry name" value="Chemokine_b/g/d"/>
</dbReference>
<evidence type="ECO:0000256" key="3">
    <source>
        <dbReference type="ARBA" id="ARBA00022500"/>
    </source>
</evidence>
<feature type="chain" id="PRO_5040542623" description="C-X-C motif chemokine" evidence="9">
    <location>
        <begin position="20"/>
        <end position="89"/>
    </location>
</feature>
<dbReference type="Gene3D" id="2.40.50.40">
    <property type="match status" value="1"/>
</dbReference>
<protein>
    <recommendedName>
        <fullName evidence="9">C-X-C motif chemokine</fullName>
    </recommendedName>
</protein>
<evidence type="ECO:0000313" key="12">
    <source>
        <dbReference type="Proteomes" id="UP001152803"/>
    </source>
</evidence>
<dbReference type="PRINTS" id="PR00436">
    <property type="entry name" value="INTERLEUKIN8"/>
</dbReference>
<sequence>MRSAAFILLACLLLVDVRGMAISSRGRCLCMDAGVNFIKPKLIKKVEAMYPSPSCQNLEIIVTLKGSGEKKCLNPASWFAKNFIKDAQK</sequence>
<dbReference type="SMART" id="SM00199">
    <property type="entry name" value="SCY"/>
    <property type="match status" value="1"/>
</dbReference>
<dbReference type="SUPFAM" id="SSF54117">
    <property type="entry name" value="Interleukin 8-like chemokines"/>
    <property type="match status" value="1"/>
</dbReference>
<organism evidence="11 12">
    <name type="scientific">Conger conger</name>
    <name type="common">Conger eel</name>
    <name type="synonym">Muraena conger</name>
    <dbReference type="NCBI Taxonomy" id="82655"/>
    <lineage>
        <taxon>Eukaryota</taxon>
        <taxon>Metazoa</taxon>
        <taxon>Chordata</taxon>
        <taxon>Craniata</taxon>
        <taxon>Vertebrata</taxon>
        <taxon>Euteleostomi</taxon>
        <taxon>Actinopterygii</taxon>
        <taxon>Neopterygii</taxon>
        <taxon>Teleostei</taxon>
        <taxon>Anguilliformes</taxon>
        <taxon>Congridae</taxon>
        <taxon>Conger</taxon>
    </lineage>
</organism>
<dbReference type="PANTHER" id="PTHR12015:SF191">
    <property type="entry name" value="C-X-C MOTIF CHEMOKINE 11"/>
    <property type="match status" value="1"/>
</dbReference>
<dbReference type="PROSITE" id="PS00471">
    <property type="entry name" value="SMALL_CYTOKINES_CXC"/>
    <property type="match status" value="1"/>
</dbReference>
<feature type="domain" description="Chemokine interleukin-8-like" evidence="10">
    <location>
        <begin position="25"/>
        <end position="87"/>
    </location>
</feature>
<keyword evidence="5 9" id="KW-0964">Secreted</keyword>
<dbReference type="PANTHER" id="PTHR12015">
    <property type="entry name" value="SMALL INDUCIBLE CYTOKINE A"/>
    <property type="match status" value="1"/>
</dbReference>
<keyword evidence="7" id="KW-1015">Disulfide bond</keyword>
<dbReference type="GO" id="GO:0008009">
    <property type="term" value="F:chemokine activity"/>
    <property type="evidence" value="ECO:0007669"/>
    <property type="project" value="InterPro"/>
</dbReference>
<evidence type="ECO:0000259" key="10">
    <source>
        <dbReference type="SMART" id="SM00199"/>
    </source>
</evidence>
<dbReference type="InterPro" id="IPR036048">
    <property type="entry name" value="Interleukin_8-like_sf"/>
</dbReference>
<dbReference type="GO" id="GO:0042056">
    <property type="term" value="F:chemoattractant activity"/>
    <property type="evidence" value="ECO:0007669"/>
    <property type="project" value="UniProtKB-ARBA"/>
</dbReference>
<evidence type="ECO:0000256" key="5">
    <source>
        <dbReference type="ARBA" id="ARBA00022525"/>
    </source>
</evidence>
<dbReference type="GO" id="GO:0006952">
    <property type="term" value="P:defense response"/>
    <property type="evidence" value="ECO:0007669"/>
    <property type="project" value="InterPro"/>
</dbReference>
<comment type="subcellular location">
    <subcellularLocation>
        <location evidence="1 9">Secreted</location>
    </subcellularLocation>
</comment>
<evidence type="ECO:0000256" key="2">
    <source>
        <dbReference type="ARBA" id="ARBA00010665"/>
    </source>
</evidence>
<dbReference type="PRINTS" id="PR00437">
    <property type="entry name" value="SMALLCYTKCXC"/>
</dbReference>
<feature type="signal peptide" evidence="9">
    <location>
        <begin position="1"/>
        <end position="19"/>
    </location>
</feature>
<evidence type="ECO:0000256" key="9">
    <source>
        <dbReference type="RuleBase" id="RU361149"/>
    </source>
</evidence>
<comment type="caution">
    <text evidence="11">The sequence shown here is derived from an EMBL/GenBank/DDBJ whole genome shotgun (WGS) entry which is preliminary data.</text>
</comment>
<dbReference type="InterPro" id="IPR001089">
    <property type="entry name" value="Chemokine_CXC"/>
</dbReference>
<proteinExistence type="inferred from homology"/>
<dbReference type="FunFam" id="2.40.50.40:FF:000004">
    <property type="entry name" value="C-X-C motif chemokine"/>
    <property type="match status" value="1"/>
</dbReference>
<keyword evidence="6 9" id="KW-0732">Signal</keyword>
<evidence type="ECO:0000256" key="1">
    <source>
        <dbReference type="ARBA" id="ARBA00004613"/>
    </source>
</evidence>
<evidence type="ECO:0000313" key="11">
    <source>
        <dbReference type="EMBL" id="KAJ8261322.1"/>
    </source>
</evidence>
<dbReference type="GO" id="GO:0005615">
    <property type="term" value="C:extracellular space"/>
    <property type="evidence" value="ECO:0007669"/>
    <property type="project" value="UniProtKB-UniRule"/>
</dbReference>
<dbReference type="InterPro" id="IPR001811">
    <property type="entry name" value="Chemokine_IL8-like_dom"/>
</dbReference>
<keyword evidence="4 9" id="KW-0202">Cytokine</keyword>
<name>A0A9Q1D7N8_CONCO</name>
<comment type="similarity">
    <text evidence="2 9">Belongs to the intercrine alpha (chemokine CxC) family.</text>
</comment>
<dbReference type="InterPro" id="IPR018048">
    <property type="entry name" value="Chemokine_CXC_CS"/>
</dbReference>
<gene>
    <name evidence="11" type="ORF">COCON_G00170450</name>
</gene>
<comment type="function">
    <text evidence="8">Ligand for cxcr3.2. Chemotactic for macrophages.</text>
</comment>
<dbReference type="EMBL" id="JAFJMO010000012">
    <property type="protein sequence ID" value="KAJ8261322.1"/>
    <property type="molecule type" value="Genomic_DNA"/>
</dbReference>
<accession>A0A9Q1D7N8</accession>
<dbReference type="CDD" id="cd00273">
    <property type="entry name" value="Chemokine_CXC"/>
    <property type="match status" value="1"/>
</dbReference>
<evidence type="ECO:0000256" key="7">
    <source>
        <dbReference type="ARBA" id="ARBA00023157"/>
    </source>
</evidence>
<dbReference type="Pfam" id="PF00048">
    <property type="entry name" value="IL8"/>
    <property type="match status" value="1"/>
</dbReference>
<reference evidence="11" key="1">
    <citation type="journal article" date="2023" name="Science">
        <title>Genome structures resolve the early diversification of teleost fishes.</title>
        <authorList>
            <person name="Parey E."/>
            <person name="Louis A."/>
            <person name="Montfort J."/>
            <person name="Bouchez O."/>
            <person name="Roques C."/>
            <person name="Iampietro C."/>
            <person name="Lluch J."/>
            <person name="Castinel A."/>
            <person name="Donnadieu C."/>
            <person name="Desvignes T."/>
            <person name="Floi Bucao C."/>
            <person name="Jouanno E."/>
            <person name="Wen M."/>
            <person name="Mejri S."/>
            <person name="Dirks R."/>
            <person name="Jansen H."/>
            <person name="Henkel C."/>
            <person name="Chen W.J."/>
            <person name="Zahm M."/>
            <person name="Cabau C."/>
            <person name="Klopp C."/>
            <person name="Thompson A.W."/>
            <person name="Robinson-Rechavi M."/>
            <person name="Braasch I."/>
            <person name="Lecointre G."/>
            <person name="Bobe J."/>
            <person name="Postlethwait J.H."/>
            <person name="Berthelot C."/>
            <person name="Roest Crollius H."/>
            <person name="Guiguen Y."/>
        </authorList>
    </citation>
    <scope>NUCLEOTIDE SEQUENCE</scope>
    <source>
        <strain evidence="11">Concon-B</strain>
    </source>
</reference>
<evidence type="ECO:0000256" key="4">
    <source>
        <dbReference type="ARBA" id="ARBA00022514"/>
    </source>
</evidence>